<comment type="caution">
    <text evidence="2">The sequence shown here is derived from an EMBL/GenBank/DDBJ whole genome shotgun (WGS) entry which is preliminary data.</text>
</comment>
<keyword evidence="3" id="KW-1185">Reference proteome</keyword>
<evidence type="ECO:0000256" key="1">
    <source>
        <dbReference type="SAM" id="MobiDB-lite"/>
    </source>
</evidence>
<reference evidence="2 3" key="1">
    <citation type="submission" date="2020-01" db="EMBL/GenBank/DDBJ databases">
        <authorList>
            <person name="Deng T."/>
        </authorList>
    </citation>
    <scope>NUCLEOTIDE SEQUENCE [LARGE SCALE GENOMIC DNA]</scope>
    <source>
        <strain evidence="2 3">5221</strain>
    </source>
</reference>
<sequence length="170" mass="18769">MFDLTALAYVFRTTLAVILTPPAGAVTLTGVPESYMPEEVQAWIAGTVKLTPEDLVRYWREQRLHAINAKHCTEEMMGSYDRGQVGVTSREVYRERYDTQTAREVHTTGATPATGPQSLPVHRIGQHHNERRADGMTGPDTPPSGAVGAPEGVKKQRCSRSRHQVSWATA</sequence>
<dbReference type="RefSeq" id="WP_160953647.1">
    <property type="nucleotide sequence ID" value="NZ_WWEQ01000041.1"/>
</dbReference>
<dbReference type="EMBL" id="WWEQ01000041">
    <property type="protein sequence ID" value="MYM20229.1"/>
    <property type="molecule type" value="Genomic_DNA"/>
</dbReference>
<evidence type="ECO:0000313" key="3">
    <source>
        <dbReference type="Proteomes" id="UP000469215"/>
    </source>
</evidence>
<dbReference type="Proteomes" id="UP000469215">
    <property type="component" value="Unassembled WGS sequence"/>
</dbReference>
<protein>
    <submittedName>
        <fullName evidence="2">Uncharacterized protein</fullName>
    </submittedName>
</protein>
<feature type="region of interest" description="Disordered" evidence="1">
    <location>
        <begin position="130"/>
        <end position="170"/>
    </location>
</feature>
<proteinExistence type="predicted"/>
<dbReference type="AlphaFoldDB" id="A0A6N9H8D2"/>
<accession>A0A6N9H8D2</accession>
<organism evidence="2 3">
    <name type="scientific">Brevibacterium rongguiense</name>
    <dbReference type="NCBI Taxonomy" id="2695267"/>
    <lineage>
        <taxon>Bacteria</taxon>
        <taxon>Bacillati</taxon>
        <taxon>Actinomycetota</taxon>
        <taxon>Actinomycetes</taxon>
        <taxon>Micrococcales</taxon>
        <taxon>Brevibacteriaceae</taxon>
        <taxon>Brevibacterium</taxon>
    </lineage>
</organism>
<name>A0A6N9H8D2_9MICO</name>
<gene>
    <name evidence="2" type="ORF">GSY69_09695</name>
</gene>
<evidence type="ECO:0000313" key="2">
    <source>
        <dbReference type="EMBL" id="MYM20229.1"/>
    </source>
</evidence>